<reference evidence="1" key="1">
    <citation type="submission" date="2021-01" db="EMBL/GenBank/DDBJ databases">
        <authorList>
            <person name="Corre E."/>
            <person name="Pelletier E."/>
            <person name="Niang G."/>
            <person name="Scheremetjew M."/>
            <person name="Finn R."/>
            <person name="Kale V."/>
            <person name="Holt S."/>
            <person name="Cochrane G."/>
            <person name="Meng A."/>
            <person name="Brown T."/>
            <person name="Cohen L."/>
        </authorList>
    </citation>
    <scope>NUCLEOTIDE SEQUENCE</scope>
    <source>
        <strain evidence="1">UTEX LB 985</strain>
    </source>
</reference>
<dbReference type="AlphaFoldDB" id="A0A7S2GRZ3"/>
<sequence length="157" mass="17125">MADRPVAARLGGRARVYRPSLSKRGSEGSSTREGARRAMIELLIVSMSNATVLTPMSSFSETAAALSGMPGLYFHFDTSRKFHFESATEALPGCFVPWTSDMPGSMNLHTLINKLPCAAEVRQARGPTSLWTHPLGLRFLDGEAKLPEQLAKKVTPY</sequence>
<protein>
    <submittedName>
        <fullName evidence="1">Uncharacterized protein</fullName>
    </submittedName>
</protein>
<organism evidence="1">
    <name type="scientific">Haptolina brevifila</name>
    <dbReference type="NCBI Taxonomy" id="156173"/>
    <lineage>
        <taxon>Eukaryota</taxon>
        <taxon>Haptista</taxon>
        <taxon>Haptophyta</taxon>
        <taxon>Prymnesiophyceae</taxon>
        <taxon>Prymnesiales</taxon>
        <taxon>Prymnesiaceae</taxon>
        <taxon>Haptolina</taxon>
    </lineage>
</organism>
<name>A0A7S2GRZ3_9EUKA</name>
<evidence type="ECO:0000313" key="1">
    <source>
        <dbReference type="EMBL" id="CAD9468796.1"/>
    </source>
</evidence>
<proteinExistence type="predicted"/>
<accession>A0A7S2GRZ3</accession>
<gene>
    <name evidence="1" type="ORF">CBRE1094_LOCUS21978</name>
</gene>
<dbReference type="EMBL" id="HBGU01040284">
    <property type="protein sequence ID" value="CAD9468796.1"/>
    <property type="molecule type" value="Transcribed_RNA"/>
</dbReference>